<name>A0A076LPG1_9GAMM</name>
<organism evidence="1 2">
    <name type="scientific">Edwardsiella anguillarum ET080813</name>
    <dbReference type="NCBI Taxonomy" id="667120"/>
    <lineage>
        <taxon>Bacteria</taxon>
        <taxon>Pseudomonadati</taxon>
        <taxon>Pseudomonadota</taxon>
        <taxon>Gammaproteobacteria</taxon>
        <taxon>Enterobacterales</taxon>
        <taxon>Hafniaceae</taxon>
        <taxon>Edwardsiella</taxon>
    </lineage>
</organism>
<evidence type="ECO:0008006" key="3">
    <source>
        <dbReference type="Google" id="ProtNLM"/>
    </source>
</evidence>
<dbReference type="InterPro" id="IPR021530">
    <property type="entry name" value="AllH-like"/>
</dbReference>
<dbReference type="KEGG" id="ete:ETEE_3354"/>
<dbReference type="Pfam" id="PF11392">
    <property type="entry name" value="AllH"/>
    <property type="match status" value="1"/>
</dbReference>
<dbReference type="Proteomes" id="UP000028681">
    <property type="component" value="Chromosome"/>
</dbReference>
<dbReference type="RefSeq" id="WP_034164291.1">
    <property type="nucleotide sequence ID" value="NZ_CP006664.1"/>
</dbReference>
<evidence type="ECO:0000313" key="2">
    <source>
        <dbReference type="Proteomes" id="UP000028681"/>
    </source>
</evidence>
<protein>
    <recommendedName>
        <fullName evidence="3">DUF2877 domain-containing protein</fullName>
    </recommendedName>
</protein>
<dbReference type="AlphaFoldDB" id="A0A076LPG1"/>
<dbReference type="GeneID" id="33940806"/>
<dbReference type="HOGENOM" id="CLU_072005_2_0_6"/>
<accession>A0A076LPG1</accession>
<dbReference type="EMBL" id="CP006664">
    <property type="protein sequence ID" value="AIJ09776.1"/>
    <property type="molecule type" value="Genomic_DNA"/>
</dbReference>
<reference evidence="1 2" key="1">
    <citation type="journal article" date="2012" name="PLoS ONE">
        <title>Edwardsiella comparative phylogenomics reveal the new intra/inter-species taxonomic relationships, virulence evolution and niche adaptation mechanisms.</title>
        <authorList>
            <person name="Yang M."/>
            <person name="Lv Y."/>
            <person name="Xiao J."/>
            <person name="Wu H."/>
            <person name="Zheng H."/>
            <person name="Liu Q."/>
            <person name="Zhang Y."/>
            <person name="Wang Q."/>
        </authorList>
    </citation>
    <scope>NUCLEOTIDE SEQUENCE [LARGE SCALE GENOMIC DNA]</scope>
    <source>
        <strain evidence="2">080813</strain>
    </source>
</reference>
<evidence type="ECO:0000313" key="1">
    <source>
        <dbReference type="EMBL" id="AIJ09776.1"/>
    </source>
</evidence>
<proteinExistence type="predicted"/>
<gene>
    <name evidence="1" type="ORF">ETEE_3354</name>
</gene>
<sequence>MRPPLLPALSCGYLAAERSAQSLSVHSSFAHALNLRDAQGALFTLLCGQRYPDLPDALRVALPVGWEWRHMAVRHAPVRLTAGRLLAERFEIDLRHAPVWRPTARSATRPLTAAAFATHYPRLCAQLQQYGLAHTCVSDLAWQPLTRSGALIPQETPERLERQVPCLIGYGKGLTPDGDDYLLGYLAALTWWPLSPTLAAHRERLRGIIQAHLTLTTDISAHYLSRALQGHFSQPIYHLLSQLSTNTAPAALHAAAERVMRFGATSGVDCLAGLLHGMRTLNAVQ</sequence>